<dbReference type="PANTHER" id="PTHR43244">
    <property type="match status" value="1"/>
</dbReference>
<keyword evidence="4" id="KW-1185">Reference proteome</keyword>
<accession>A0A4R6KHZ2</accession>
<organism evidence="3 4">
    <name type="scientific">Kribbella caucasensis</name>
    <dbReference type="NCBI Taxonomy" id="2512215"/>
    <lineage>
        <taxon>Bacteria</taxon>
        <taxon>Bacillati</taxon>
        <taxon>Actinomycetota</taxon>
        <taxon>Actinomycetes</taxon>
        <taxon>Propionibacteriales</taxon>
        <taxon>Kribbellaceae</taxon>
        <taxon>Kribbella</taxon>
    </lineage>
</organism>
<protein>
    <submittedName>
        <fullName evidence="3">F420-dependent oxidoreductase-like protein</fullName>
    </submittedName>
</protein>
<dbReference type="InterPro" id="IPR050564">
    <property type="entry name" value="F420-G6PD/mer"/>
</dbReference>
<evidence type="ECO:0000259" key="2">
    <source>
        <dbReference type="Pfam" id="PF00296"/>
    </source>
</evidence>
<dbReference type="InterPro" id="IPR011251">
    <property type="entry name" value="Luciferase-like_dom"/>
</dbReference>
<dbReference type="CDD" id="cd01097">
    <property type="entry name" value="Tetrahydromethanopterin_reductase"/>
    <property type="match status" value="1"/>
</dbReference>
<dbReference type="PANTHER" id="PTHR43244:SF1">
    <property type="entry name" value="5,10-METHYLENETETRAHYDROMETHANOPTERIN REDUCTASE"/>
    <property type="match status" value="1"/>
</dbReference>
<dbReference type="GO" id="GO:0016705">
    <property type="term" value="F:oxidoreductase activity, acting on paired donors, with incorporation or reduction of molecular oxygen"/>
    <property type="evidence" value="ECO:0007669"/>
    <property type="project" value="InterPro"/>
</dbReference>
<dbReference type="AlphaFoldDB" id="A0A4R6KHZ2"/>
<comment type="caution">
    <text evidence="3">The sequence shown here is derived from an EMBL/GenBank/DDBJ whole genome shotgun (WGS) entry which is preliminary data.</text>
</comment>
<dbReference type="Proteomes" id="UP000295388">
    <property type="component" value="Unassembled WGS sequence"/>
</dbReference>
<name>A0A4R6KHZ2_9ACTN</name>
<dbReference type="SUPFAM" id="SSF51679">
    <property type="entry name" value="Bacterial luciferase-like"/>
    <property type="match status" value="1"/>
</dbReference>
<dbReference type="Pfam" id="PF00296">
    <property type="entry name" value="Bac_luciferase"/>
    <property type="match status" value="1"/>
</dbReference>
<dbReference type="InterPro" id="IPR019910">
    <property type="entry name" value="Lucif-like_OxRdtase_MSMEG_4879"/>
</dbReference>
<dbReference type="OrthoDB" id="7054907at2"/>
<dbReference type="EMBL" id="SNWQ01000004">
    <property type="protein sequence ID" value="TDO50700.1"/>
    <property type="molecule type" value="Genomic_DNA"/>
</dbReference>
<gene>
    <name evidence="3" type="ORF">EV643_104193</name>
</gene>
<dbReference type="RefSeq" id="WP_133799892.1">
    <property type="nucleotide sequence ID" value="NZ_SNWQ01000004.1"/>
</dbReference>
<sequence length="306" mass="32366">MRIGLWIEDEERRIDEIAAAGRTAADSGISRIWFSQRTGWDSLTLIAALGPLVPKVKLAVGVVPVYPRHPIALAAQALSVQAATGNRLTLGIGSSHQVMMEGQYGLSMDQPAKYMREYVSALTPLLHGESVAYQGEKLTAVGQLSVPDAAAPEVIVAALGPRMLRIAGELTDGTVTTWATPEVIADYIRPTIDRAALGRPHPQVIACSCVAVTDDADGARQWIADHYGPAAGLPAYRAIMDRGAAAGPADTAVIGDEDEVARQLQRFADAGTTEFMFAPVGGPDVQARTIALALDLARTTPHRATA</sequence>
<dbReference type="NCBIfam" id="TIGR03564">
    <property type="entry name" value="F420_MSMEG_4879"/>
    <property type="match status" value="1"/>
</dbReference>
<evidence type="ECO:0000313" key="3">
    <source>
        <dbReference type="EMBL" id="TDO50700.1"/>
    </source>
</evidence>
<keyword evidence="1" id="KW-0560">Oxidoreductase</keyword>
<feature type="domain" description="Luciferase-like" evidence="2">
    <location>
        <begin position="4"/>
        <end position="273"/>
    </location>
</feature>
<proteinExistence type="predicted"/>
<evidence type="ECO:0000313" key="4">
    <source>
        <dbReference type="Proteomes" id="UP000295388"/>
    </source>
</evidence>
<dbReference type="Gene3D" id="3.20.20.30">
    <property type="entry name" value="Luciferase-like domain"/>
    <property type="match status" value="1"/>
</dbReference>
<dbReference type="InterPro" id="IPR036661">
    <property type="entry name" value="Luciferase-like_sf"/>
</dbReference>
<reference evidence="3 4" key="1">
    <citation type="submission" date="2019-03" db="EMBL/GenBank/DDBJ databases">
        <title>Genomic Encyclopedia of Type Strains, Phase III (KMG-III): the genomes of soil and plant-associated and newly described type strains.</title>
        <authorList>
            <person name="Whitman W."/>
        </authorList>
    </citation>
    <scope>NUCLEOTIDE SEQUENCE [LARGE SCALE GENOMIC DNA]</scope>
    <source>
        <strain evidence="3 4">VKM Ac-2527</strain>
    </source>
</reference>
<evidence type="ECO:0000256" key="1">
    <source>
        <dbReference type="ARBA" id="ARBA00023002"/>
    </source>
</evidence>